<sequence>MSTTEQNIVLNKDVQLPPFRPLNEFIFDKTRYDWPNFGSLEKLNNRMYANLLYFQTNYFGVILGYVILATLFNAKAMATGMLIILLICALAGSILSNDQRIIEVRHEHPYAVLAVIVVVCYGFISFLPQVITTLFAWGVPLAIVLIHSAIRLRNLNNKINQNILEGVVRDTVMGKLFSLFQVKQASPPEAGSGIRNEKDIVNALKKQNPF</sequence>
<evidence type="ECO:0000313" key="1">
    <source>
        <dbReference type="Proteomes" id="UP000887579"/>
    </source>
</evidence>
<reference evidence="2" key="1">
    <citation type="submission" date="2022-11" db="UniProtKB">
        <authorList>
            <consortium name="WormBaseParasite"/>
        </authorList>
    </citation>
    <scope>IDENTIFICATION</scope>
</reference>
<name>A0AC34FH21_9BILA</name>
<proteinExistence type="predicted"/>
<protein>
    <submittedName>
        <fullName evidence="2">PRA1 family protein</fullName>
    </submittedName>
</protein>
<organism evidence="1 2">
    <name type="scientific">Panagrolaimus sp. ES5</name>
    <dbReference type="NCBI Taxonomy" id="591445"/>
    <lineage>
        <taxon>Eukaryota</taxon>
        <taxon>Metazoa</taxon>
        <taxon>Ecdysozoa</taxon>
        <taxon>Nematoda</taxon>
        <taxon>Chromadorea</taxon>
        <taxon>Rhabditida</taxon>
        <taxon>Tylenchina</taxon>
        <taxon>Panagrolaimomorpha</taxon>
        <taxon>Panagrolaimoidea</taxon>
        <taxon>Panagrolaimidae</taxon>
        <taxon>Panagrolaimus</taxon>
    </lineage>
</organism>
<accession>A0AC34FH21</accession>
<evidence type="ECO:0000313" key="2">
    <source>
        <dbReference type="WBParaSite" id="ES5_v2.g16680.t1"/>
    </source>
</evidence>
<dbReference type="Proteomes" id="UP000887579">
    <property type="component" value="Unplaced"/>
</dbReference>
<dbReference type="WBParaSite" id="ES5_v2.g16680.t1">
    <property type="protein sequence ID" value="ES5_v2.g16680.t1"/>
    <property type="gene ID" value="ES5_v2.g16680"/>
</dbReference>